<protein>
    <recommendedName>
        <fullName evidence="1">Imm33-like domain-containing protein</fullName>
    </recommendedName>
</protein>
<dbReference type="EMBL" id="FWXD01000082">
    <property type="protein sequence ID" value="SMC30033.1"/>
    <property type="molecule type" value="Genomic_DNA"/>
</dbReference>
<dbReference type="AlphaFoldDB" id="A0A1W1Y1K2"/>
<organism evidence="2 3">
    <name type="scientific">Andreprevotia lacus DSM 23236</name>
    <dbReference type="NCBI Taxonomy" id="1121001"/>
    <lineage>
        <taxon>Bacteria</taxon>
        <taxon>Pseudomonadati</taxon>
        <taxon>Pseudomonadota</taxon>
        <taxon>Betaproteobacteria</taxon>
        <taxon>Neisseriales</taxon>
        <taxon>Chitinibacteraceae</taxon>
        <taxon>Andreprevotia</taxon>
    </lineage>
</organism>
<gene>
    <name evidence="2" type="ORF">SAMN02745857_04381</name>
</gene>
<dbReference type="InterPro" id="IPR056509">
    <property type="entry name" value="Imm33-like"/>
</dbReference>
<feature type="domain" description="Imm33-like" evidence="1">
    <location>
        <begin position="95"/>
        <end position="196"/>
    </location>
</feature>
<dbReference type="Pfam" id="PF24719">
    <property type="entry name" value="Imm33-like"/>
    <property type="match status" value="1"/>
</dbReference>
<evidence type="ECO:0000313" key="2">
    <source>
        <dbReference type="EMBL" id="SMC30033.1"/>
    </source>
</evidence>
<dbReference type="Proteomes" id="UP000192761">
    <property type="component" value="Unassembled WGS sequence"/>
</dbReference>
<dbReference type="RefSeq" id="WP_084093242.1">
    <property type="nucleotide sequence ID" value="NZ_FWXD01000082.1"/>
</dbReference>
<name>A0A1W1Y1K2_9NEIS</name>
<accession>A0A1W1Y1K2</accession>
<proteinExistence type="predicted"/>
<reference evidence="2 3" key="1">
    <citation type="submission" date="2017-04" db="EMBL/GenBank/DDBJ databases">
        <authorList>
            <person name="Afonso C.L."/>
            <person name="Miller P.J."/>
            <person name="Scott M.A."/>
            <person name="Spackman E."/>
            <person name="Goraichik I."/>
            <person name="Dimitrov K.M."/>
            <person name="Suarez D.L."/>
            <person name="Swayne D.E."/>
        </authorList>
    </citation>
    <scope>NUCLEOTIDE SEQUENCE [LARGE SCALE GENOMIC DNA]</scope>
    <source>
        <strain evidence="2 3">DSM 23236</strain>
    </source>
</reference>
<keyword evidence="3" id="KW-1185">Reference proteome</keyword>
<evidence type="ECO:0000259" key="1">
    <source>
        <dbReference type="Pfam" id="PF24719"/>
    </source>
</evidence>
<evidence type="ECO:0000313" key="3">
    <source>
        <dbReference type="Proteomes" id="UP000192761"/>
    </source>
</evidence>
<sequence length="205" mass="22952">MAITKRAMIGHEAVAVTVDAELEKLADWLLGVLARMHQTDHLVEDGKRIQLGWSVLVFRRQSNGTLLVCEPDFMRDPFTDEVPNANYSLRLQAVQMAFADRAGVSPEVTRFQEKIILEKGCLEENAIYMTREPPQREKADSGWFIGVRRPNEATAELEAIYAFQLLRDRPSLFPALILPAGFMVVAGPDGVESVLNASNELIMHC</sequence>
<dbReference type="OrthoDB" id="2838760at2"/>